<dbReference type="InterPro" id="IPR057382">
    <property type="entry name" value="TseH"/>
</dbReference>
<dbReference type="EMBL" id="JBHTJH010000010">
    <property type="protein sequence ID" value="MFD0862692.1"/>
    <property type="molecule type" value="Genomic_DNA"/>
</dbReference>
<feature type="domain" description="DUF6695" evidence="1">
    <location>
        <begin position="246"/>
        <end position="324"/>
    </location>
</feature>
<evidence type="ECO:0000313" key="4">
    <source>
        <dbReference type="Proteomes" id="UP001596978"/>
    </source>
</evidence>
<comment type="caution">
    <text evidence="3">The sequence shown here is derived from an EMBL/GenBank/DDBJ whole genome shotgun (WGS) entry which is preliminary data.</text>
</comment>
<sequence length="341" mass="39298">MRYTGKIIILAYPDTYVRISDDWICKILPYVGIGTRQYLKAGHAALVLIENATGLAKYYDFGRYITPNGKGRVRSAVTDIELQLPFSATIDRSHRLSNLEQFLLWLEANPKKTHGDGRLIASVCEFIDHEKAEKFILELQGRGSVRYSAFKDGSNCSRFVTDTILQATDNSRIISALKRNKRFTPSTVGNVEKAATGQIFMVQNGQIEYYNGSAFKENITNYFHRRPNRRVQIRPIWTADKRPKLHFLSGIGSSAYFSVELLEEDHGIFSIKRYDEERIQDFEGCFKVDDNSFNIHASHQFVYDSNCQYCHIEQNNKVYRFDKIEENTSKMASLKRRVRLA</sequence>
<gene>
    <name evidence="3" type="ORF">ACFQ1M_10800</name>
</gene>
<evidence type="ECO:0000259" key="1">
    <source>
        <dbReference type="Pfam" id="PF20405"/>
    </source>
</evidence>
<reference evidence="4" key="1">
    <citation type="journal article" date="2019" name="Int. J. Syst. Evol. Microbiol.">
        <title>The Global Catalogue of Microorganisms (GCM) 10K type strain sequencing project: providing services to taxonomists for standard genome sequencing and annotation.</title>
        <authorList>
            <consortium name="The Broad Institute Genomics Platform"/>
            <consortium name="The Broad Institute Genome Sequencing Center for Infectious Disease"/>
            <person name="Wu L."/>
            <person name="Ma J."/>
        </authorList>
    </citation>
    <scope>NUCLEOTIDE SEQUENCE [LARGE SCALE GENOMIC DNA]</scope>
    <source>
        <strain evidence="4">CCUG 62952</strain>
    </source>
</reference>
<name>A0ABW3CZN8_9FLAO</name>
<feature type="domain" description="Type VI secretion system effector TseH-like" evidence="2">
    <location>
        <begin position="7"/>
        <end position="172"/>
    </location>
</feature>
<protein>
    <submittedName>
        <fullName evidence="3">DUF6695 family protein</fullName>
    </submittedName>
</protein>
<evidence type="ECO:0000259" key="2">
    <source>
        <dbReference type="Pfam" id="PF25218"/>
    </source>
</evidence>
<organism evidence="3 4">
    <name type="scientific">Sungkyunkwania multivorans</name>
    <dbReference type="NCBI Taxonomy" id="1173618"/>
    <lineage>
        <taxon>Bacteria</taxon>
        <taxon>Pseudomonadati</taxon>
        <taxon>Bacteroidota</taxon>
        <taxon>Flavobacteriia</taxon>
        <taxon>Flavobacteriales</taxon>
        <taxon>Flavobacteriaceae</taxon>
        <taxon>Sungkyunkwania</taxon>
    </lineage>
</organism>
<dbReference type="InterPro" id="IPR046517">
    <property type="entry name" value="DUF6695"/>
</dbReference>
<accession>A0ABW3CZN8</accession>
<dbReference type="Pfam" id="PF25218">
    <property type="entry name" value="TseH"/>
    <property type="match status" value="1"/>
</dbReference>
<dbReference type="Proteomes" id="UP001596978">
    <property type="component" value="Unassembled WGS sequence"/>
</dbReference>
<proteinExistence type="predicted"/>
<keyword evidence="4" id="KW-1185">Reference proteome</keyword>
<evidence type="ECO:0000313" key="3">
    <source>
        <dbReference type="EMBL" id="MFD0862692.1"/>
    </source>
</evidence>
<dbReference type="Pfam" id="PF20405">
    <property type="entry name" value="DUF6695"/>
    <property type="match status" value="1"/>
</dbReference>
<dbReference type="RefSeq" id="WP_386408058.1">
    <property type="nucleotide sequence ID" value="NZ_JBHTJH010000010.1"/>
</dbReference>